<feature type="transmembrane region" description="Helical" evidence="1">
    <location>
        <begin position="161"/>
        <end position="179"/>
    </location>
</feature>
<gene>
    <name evidence="2" type="ORF">GCM10010170_110970</name>
</gene>
<keyword evidence="3" id="KW-1185">Reference proteome</keyword>
<sequence length="219" mass="22072">MEGNAVPSSTLTARVAGVLFIFASAAAIAGGSLLLPISEPGFLGAGGSRAPLVTGALLEFALAVSVAAIAAVLWPMLRRGSEPLAMLYVTTRTLEGVLIAAGATSALVMTSLAGSPAAASAGAAVLEAREWTYRIGTLVVFGASAVVLNAVLVRGREVPRWISWWGLIGGALLLARGIAESYGTGLPAAAQAFLAAPIGVEEMVFAAWLVWKGGARAGT</sequence>
<name>A0ABP5V9G5_9ACTN</name>
<evidence type="ECO:0000256" key="1">
    <source>
        <dbReference type="SAM" id="Phobius"/>
    </source>
</evidence>
<keyword evidence="1" id="KW-1133">Transmembrane helix</keyword>
<dbReference type="Proteomes" id="UP001501444">
    <property type="component" value="Unassembled WGS sequence"/>
</dbReference>
<dbReference type="Pfam" id="PF14329">
    <property type="entry name" value="DUF4386"/>
    <property type="match status" value="1"/>
</dbReference>
<feature type="transmembrane region" description="Helical" evidence="1">
    <location>
        <begin position="191"/>
        <end position="211"/>
    </location>
</feature>
<comment type="caution">
    <text evidence="2">The sequence shown here is derived from an EMBL/GenBank/DDBJ whole genome shotgun (WGS) entry which is preliminary data.</text>
</comment>
<feature type="transmembrane region" description="Helical" evidence="1">
    <location>
        <begin position="97"/>
        <end position="119"/>
    </location>
</feature>
<feature type="transmembrane region" description="Helical" evidence="1">
    <location>
        <begin position="57"/>
        <end position="77"/>
    </location>
</feature>
<evidence type="ECO:0000313" key="2">
    <source>
        <dbReference type="EMBL" id="GAA2395747.1"/>
    </source>
</evidence>
<dbReference type="InterPro" id="IPR025495">
    <property type="entry name" value="DUF4386"/>
</dbReference>
<reference evidence="3" key="1">
    <citation type="journal article" date="2019" name="Int. J. Syst. Evol. Microbiol.">
        <title>The Global Catalogue of Microorganisms (GCM) 10K type strain sequencing project: providing services to taxonomists for standard genome sequencing and annotation.</title>
        <authorList>
            <consortium name="The Broad Institute Genomics Platform"/>
            <consortium name="The Broad Institute Genome Sequencing Center for Infectious Disease"/>
            <person name="Wu L."/>
            <person name="Ma J."/>
        </authorList>
    </citation>
    <scope>NUCLEOTIDE SEQUENCE [LARGE SCALE GENOMIC DNA]</scope>
    <source>
        <strain evidence="3">JCM 3272</strain>
    </source>
</reference>
<dbReference type="EMBL" id="BAAARV010000142">
    <property type="protein sequence ID" value="GAA2395747.1"/>
    <property type="molecule type" value="Genomic_DNA"/>
</dbReference>
<feature type="transmembrane region" description="Helical" evidence="1">
    <location>
        <begin position="12"/>
        <end position="37"/>
    </location>
</feature>
<protein>
    <recommendedName>
        <fullName evidence="4">DUF4386 domain-containing protein</fullName>
    </recommendedName>
</protein>
<feature type="transmembrane region" description="Helical" evidence="1">
    <location>
        <begin position="131"/>
        <end position="152"/>
    </location>
</feature>
<proteinExistence type="predicted"/>
<organism evidence="2 3">
    <name type="scientific">Dactylosporangium salmoneum</name>
    <dbReference type="NCBI Taxonomy" id="53361"/>
    <lineage>
        <taxon>Bacteria</taxon>
        <taxon>Bacillati</taxon>
        <taxon>Actinomycetota</taxon>
        <taxon>Actinomycetes</taxon>
        <taxon>Micromonosporales</taxon>
        <taxon>Micromonosporaceae</taxon>
        <taxon>Dactylosporangium</taxon>
    </lineage>
</organism>
<dbReference type="RefSeq" id="WP_344620881.1">
    <property type="nucleotide sequence ID" value="NZ_BAAARV010000142.1"/>
</dbReference>
<accession>A0ABP5V9G5</accession>
<keyword evidence="1" id="KW-0812">Transmembrane</keyword>
<keyword evidence="1" id="KW-0472">Membrane</keyword>
<evidence type="ECO:0000313" key="3">
    <source>
        <dbReference type="Proteomes" id="UP001501444"/>
    </source>
</evidence>
<evidence type="ECO:0008006" key="4">
    <source>
        <dbReference type="Google" id="ProtNLM"/>
    </source>
</evidence>